<dbReference type="InParanoid" id="A0A7J8DTY8"/>
<protein>
    <submittedName>
        <fullName evidence="2">Uncharacterized protein</fullName>
    </submittedName>
</protein>
<dbReference type="Proteomes" id="UP000550707">
    <property type="component" value="Unassembled WGS sequence"/>
</dbReference>
<comment type="caution">
    <text evidence="2">The sequence shown here is derived from an EMBL/GenBank/DDBJ whole genome shotgun (WGS) entry which is preliminary data.</text>
</comment>
<feature type="compositionally biased region" description="Polar residues" evidence="1">
    <location>
        <begin position="89"/>
        <end position="104"/>
    </location>
</feature>
<evidence type="ECO:0000313" key="2">
    <source>
        <dbReference type="EMBL" id="KAF6426496.1"/>
    </source>
</evidence>
<name>A0A7J8DTY8_MOLMO</name>
<evidence type="ECO:0000256" key="1">
    <source>
        <dbReference type="SAM" id="MobiDB-lite"/>
    </source>
</evidence>
<organism evidence="2 3">
    <name type="scientific">Molossus molossus</name>
    <name type="common">Pallas' mastiff bat</name>
    <name type="synonym">Vespertilio molossus</name>
    <dbReference type="NCBI Taxonomy" id="27622"/>
    <lineage>
        <taxon>Eukaryota</taxon>
        <taxon>Metazoa</taxon>
        <taxon>Chordata</taxon>
        <taxon>Craniata</taxon>
        <taxon>Vertebrata</taxon>
        <taxon>Euteleostomi</taxon>
        <taxon>Mammalia</taxon>
        <taxon>Eutheria</taxon>
        <taxon>Laurasiatheria</taxon>
        <taxon>Chiroptera</taxon>
        <taxon>Yangochiroptera</taxon>
        <taxon>Molossidae</taxon>
        <taxon>Molossus</taxon>
    </lineage>
</organism>
<feature type="region of interest" description="Disordered" evidence="1">
    <location>
        <begin position="89"/>
        <end position="132"/>
    </location>
</feature>
<evidence type="ECO:0000313" key="3">
    <source>
        <dbReference type="Proteomes" id="UP000550707"/>
    </source>
</evidence>
<dbReference type="AlphaFoldDB" id="A0A7J8DTY8"/>
<sequence>MSPLEGHLSRHSCSRHQGSESHMAQWQRHQKCHMLQRTTQALCELTKDNSRDPWARKGGLGSSEVPEIFVVRDQVRNSCLSKGTLCYSQPSLGKQGVTNGSSLQPAGEEAMSGSQGRKDLSKSLPRSQESGS</sequence>
<keyword evidence="3" id="KW-1185">Reference proteome</keyword>
<proteinExistence type="predicted"/>
<accession>A0A7J8DTY8</accession>
<reference evidence="2 3" key="1">
    <citation type="journal article" date="2020" name="Nature">
        <title>Six reference-quality genomes reveal evolution of bat adaptations.</title>
        <authorList>
            <person name="Jebb D."/>
            <person name="Huang Z."/>
            <person name="Pippel M."/>
            <person name="Hughes G.M."/>
            <person name="Lavrichenko K."/>
            <person name="Devanna P."/>
            <person name="Winkler S."/>
            <person name="Jermiin L.S."/>
            <person name="Skirmuntt E.C."/>
            <person name="Katzourakis A."/>
            <person name="Burkitt-Gray L."/>
            <person name="Ray D.A."/>
            <person name="Sullivan K.A.M."/>
            <person name="Roscito J.G."/>
            <person name="Kirilenko B.M."/>
            <person name="Davalos L.M."/>
            <person name="Corthals A.P."/>
            <person name="Power M.L."/>
            <person name="Jones G."/>
            <person name="Ransome R.D."/>
            <person name="Dechmann D.K.N."/>
            <person name="Locatelli A.G."/>
            <person name="Puechmaille S.J."/>
            <person name="Fedrigo O."/>
            <person name="Jarvis E.D."/>
            <person name="Hiller M."/>
            <person name="Vernes S.C."/>
            <person name="Myers E.W."/>
            <person name="Teeling E.C."/>
        </authorList>
    </citation>
    <scope>NUCLEOTIDE SEQUENCE [LARGE SCALE GENOMIC DNA]</scope>
    <source>
        <strain evidence="2">MMolMol1</strain>
        <tissue evidence="2">Muscle</tissue>
    </source>
</reference>
<gene>
    <name evidence="2" type="ORF">HJG59_009186</name>
</gene>
<dbReference type="EMBL" id="JACASF010000016">
    <property type="protein sequence ID" value="KAF6426496.1"/>
    <property type="molecule type" value="Genomic_DNA"/>
</dbReference>
<feature type="region of interest" description="Disordered" evidence="1">
    <location>
        <begin position="1"/>
        <end position="30"/>
    </location>
</feature>